<dbReference type="AlphaFoldDB" id="A3TYI6"/>
<accession>A3TYI6</accession>
<evidence type="ECO:0000313" key="2">
    <source>
        <dbReference type="EMBL" id="EAQ03220.1"/>
    </source>
</evidence>
<dbReference type="Pfam" id="PF14312">
    <property type="entry name" value="FG-GAP_2"/>
    <property type="match status" value="2"/>
</dbReference>
<dbReference type="EMBL" id="AAMO01000005">
    <property type="protein sequence ID" value="EAQ03220.1"/>
    <property type="molecule type" value="Genomic_DNA"/>
</dbReference>
<protein>
    <submittedName>
        <fullName evidence="2">Uncharacterized protein</fullName>
    </submittedName>
</protein>
<comment type="caution">
    <text evidence="2">The sequence shown here is derived from an EMBL/GenBank/DDBJ whole genome shotgun (WGS) entry which is preliminary data.</text>
</comment>
<dbReference type="SMART" id="SM00564">
    <property type="entry name" value="PQQ"/>
    <property type="match status" value="3"/>
</dbReference>
<dbReference type="Proteomes" id="UP000004318">
    <property type="component" value="Unassembled WGS sequence"/>
</dbReference>
<dbReference type="Gene3D" id="2.130.10.10">
    <property type="entry name" value="YVTN repeat-like/Quinoprotein amine dehydrogenase"/>
    <property type="match status" value="1"/>
</dbReference>
<organism evidence="2 3">
    <name type="scientific">Pseudooceanicola batsensis (strain ATCC BAA-863 / DSM 15984 / KCTC 12145 / HTCC2597)</name>
    <name type="common">Oceanicola batsensis</name>
    <dbReference type="NCBI Taxonomy" id="252305"/>
    <lineage>
        <taxon>Bacteria</taxon>
        <taxon>Pseudomonadati</taxon>
        <taxon>Pseudomonadota</taxon>
        <taxon>Alphaproteobacteria</taxon>
        <taxon>Rhodobacterales</taxon>
        <taxon>Paracoccaceae</taxon>
        <taxon>Pseudooceanicola</taxon>
    </lineage>
</organism>
<dbReference type="InterPro" id="IPR011047">
    <property type="entry name" value="Quinoprotein_ADH-like_sf"/>
</dbReference>
<dbReference type="HOGENOM" id="CLU_902645_0_0_5"/>
<evidence type="ECO:0000256" key="1">
    <source>
        <dbReference type="SAM" id="MobiDB-lite"/>
    </source>
</evidence>
<dbReference type="InterPro" id="IPR015943">
    <property type="entry name" value="WD40/YVTN_repeat-like_dom_sf"/>
</dbReference>
<dbReference type="STRING" id="252305.OB2597_13788"/>
<name>A3TYI6_PSEBH</name>
<gene>
    <name evidence="2" type="ORF">OB2597_13788</name>
</gene>
<dbReference type="InterPro" id="IPR013517">
    <property type="entry name" value="FG-GAP"/>
</dbReference>
<feature type="region of interest" description="Disordered" evidence="1">
    <location>
        <begin position="1"/>
        <end position="40"/>
    </location>
</feature>
<sequence>MLASGAAAVSVPADDPLSARPLAPASGSPMPRVGPGPATDGYDFDTVTSHQICRLSRQGCDGGDPVPTLVRADGFAIMDSGASADGGVYVFDGATGAMLRQLTPPASESDPAFGQAVAVSGTQAAVGSQGDASAPGAVYLFDALTGGVLARFTAPDGAAGDRFGYSVALSGTRLLAGATGGGSGAVYLFDTETGEVLRRFTAPAGLGLSDFGGEVAFLDDRILIGAQSRDGTGGTSPTALLFDGRTGEYLTRTTPVSGGPAIFSGGATARTQTDSAEPAPAPAIPLPAAFWLLAAALGGTVLIRKGTA</sequence>
<dbReference type="SUPFAM" id="SSF50998">
    <property type="entry name" value="Quinoprotein alcohol dehydrogenase-like"/>
    <property type="match status" value="1"/>
</dbReference>
<dbReference type="eggNOG" id="COG2931">
    <property type="taxonomic scope" value="Bacteria"/>
</dbReference>
<dbReference type="InterPro" id="IPR018391">
    <property type="entry name" value="PQQ_b-propeller_rpt"/>
</dbReference>
<evidence type="ECO:0000313" key="3">
    <source>
        <dbReference type="Proteomes" id="UP000004318"/>
    </source>
</evidence>
<proteinExistence type="predicted"/>
<reference evidence="2 3" key="1">
    <citation type="journal article" date="2010" name="J. Bacteriol.">
        <title>Genome sequences of Oceanicola granulosus HTCC2516(T) and Oceanicola batsensis HTCC2597(TDelta).</title>
        <authorList>
            <person name="Thrash J.C."/>
            <person name="Cho J.C."/>
            <person name="Vergin K.L."/>
            <person name="Giovannoni S.J."/>
        </authorList>
    </citation>
    <scope>NUCLEOTIDE SEQUENCE [LARGE SCALE GENOMIC DNA]</scope>
    <source>
        <strain evidence="3">ATCC BAA-863 / DSM 15984 / KCTC 12145 / HTCC2597</strain>
    </source>
</reference>
<keyword evidence="3" id="KW-1185">Reference proteome</keyword>
<dbReference type="PANTHER" id="PTHR36220:SF1">
    <property type="entry name" value="GAMMA TUBULIN COMPLEX COMPONENT C-TERMINAL DOMAIN-CONTAINING PROTEIN"/>
    <property type="match status" value="1"/>
</dbReference>
<dbReference type="PANTHER" id="PTHR36220">
    <property type="entry name" value="UNNAMED PRODUCT"/>
    <property type="match status" value="1"/>
</dbReference>